<gene>
    <name evidence="12" type="ORF">BDD43_1171</name>
</gene>
<dbReference type="Gene3D" id="2.170.130.10">
    <property type="entry name" value="TonB-dependent receptor, plug domain"/>
    <property type="match status" value="1"/>
</dbReference>
<evidence type="ECO:0000256" key="2">
    <source>
        <dbReference type="ARBA" id="ARBA00022448"/>
    </source>
</evidence>
<dbReference type="SUPFAM" id="SSF56935">
    <property type="entry name" value="Porins"/>
    <property type="match status" value="1"/>
</dbReference>
<evidence type="ECO:0000259" key="10">
    <source>
        <dbReference type="Pfam" id="PF00593"/>
    </source>
</evidence>
<comment type="caution">
    <text evidence="12">The sequence shown here is derived from an EMBL/GenBank/DDBJ whole genome shotgun (WGS) entry which is preliminary data.</text>
</comment>
<evidence type="ECO:0000256" key="4">
    <source>
        <dbReference type="ARBA" id="ARBA00022692"/>
    </source>
</evidence>
<feature type="domain" description="TonB-dependent receptor plug" evidence="11">
    <location>
        <begin position="134"/>
        <end position="240"/>
    </location>
</feature>
<dbReference type="InterPro" id="IPR008969">
    <property type="entry name" value="CarboxyPept-like_regulatory"/>
</dbReference>
<dbReference type="FunFam" id="2.60.40.1120:FF:000003">
    <property type="entry name" value="Outer membrane protein Omp121"/>
    <property type="match status" value="1"/>
</dbReference>
<dbReference type="InterPro" id="IPR012910">
    <property type="entry name" value="Plug_dom"/>
</dbReference>
<dbReference type="InterPro" id="IPR023997">
    <property type="entry name" value="TonB-dep_OMP_SusC/RagA_CS"/>
</dbReference>
<dbReference type="Pfam" id="PF13715">
    <property type="entry name" value="CarbopepD_reg_2"/>
    <property type="match status" value="1"/>
</dbReference>
<organism evidence="12 13">
    <name type="scientific">Mucilaginibacter gracilis</name>
    <dbReference type="NCBI Taxonomy" id="423350"/>
    <lineage>
        <taxon>Bacteria</taxon>
        <taxon>Pseudomonadati</taxon>
        <taxon>Bacteroidota</taxon>
        <taxon>Sphingobacteriia</taxon>
        <taxon>Sphingobacteriales</taxon>
        <taxon>Sphingobacteriaceae</taxon>
        <taxon>Mucilaginibacter</taxon>
    </lineage>
</organism>
<dbReference type="GO" id="GO:0009279">
    <property type="term" value="C:cell outer membrane"/>
    <property type="evidence" value="ECO:0007669"/>
    <property type="project" value="UniProtKB-SubCell"/>
</dbReference>
<dbReference type="Gene3D" id="2.60.40.1120">
    <property type="entry name" value="Carboxypeptidase-like, regulatory domain"/>
    <property type="match status" value="1"/>
</dbReference>
<dbReference type="NCBIfam" id="TIGR04056">
    <property type="entry name" value="OMP_RagA_SusC"/>
    <property type="match status" value="1"/>
</dbReference>
<name>A0A495IYW8_9SPHI</name>
<dbReference type="InterPro" id="IPR039426">
    <property type="entry name" value="TonB-dep_rcpt-like"/>
</dbReference>
<evidence type="ECO:0000256" key="6">
    <source>
        <dbReference type="ARBA" id="ARBA00023136"/>
    </source>
</evidence>
<keyword evidence="2 8" id="KW-0813">Transport</keyword>
<evidence type="ECO:0000256" key="1">
    <source>
        <dbReference type="ARBA" id="ARBA00004571"/>
    </source>
</evidence>
<dbReference type="FunFam" id="2.170.130.10:FF:000008">
    <property type="entry name" value="SusC/RagA family TonB-linked outer membrane protein"/>
    <property type="match status" value="1"/>
</dbReference>
<evidence type="ECO:0000313" key="13">
    <source>
        <dbReference type="Proteomes" id="UP000268007"/>
    </source>
</evidence>
<comment type="similarity">
    <text evidence="8 9">Belongs to the TonB-dependent receptor family.</text>
</comment>
<protein>
    <submittedName>
        <fullName evidence="12">TonB-linked SusC/RagA family outer membrane protein</fullName>
    </submittedName>
</protein>
<sequence length="1046" mass="113891">MRMTVYSQKKVIRYSESSFKSIFILAFIVLLSLSSLSLYAQNIKIQGRVLDPAGQSVPGASIRVKGTQNGVTTDANGNFQLSAPGNSTLEVSFIGYATQEKAVNNQTKITITLVSDTKTLQDVVVIGYGSQRRESVTGSVASISGANLNAVPSANIAQALQGRLAGVDVQQSSTKPGATAQIRIRGTRSINASNDPLIVLDGIPFAGTIADISPDDIKSVDILKDASATAIYGSRGSNGVVLITTRKGSTGQAPQISYNGYGMVKDVMKYQMMQSEQYLALRKRAGLYTAPGTDEDATGNTNTDWQDLFYRKPATTQNHDINVTGATSSKGTYKFGVGYYRDEAPIPLSQYNRISLRGSVDQEIGKYFRIGFTTNDNYSITDGANLGMYGVLNMSPLANPFNSDGSTKRLVVLPADQPWVYTRETLAALGDKYVNTTKDLASYNSAYVDMKIPGVEGLRYHLNLGGNIRTSNSGSYTGVGVFNTDPNNPNTASIGNSRTTQWTVENLLFYDKTFAQKHNLNVTALYSSEQTTYNASNISRKNIAGDSFQFYNLGQTSSGSNDDITIDPNNQAYNQSGLMSLMGRIIYTYDDRYLLTATYRRDASSRLATGHKWHDYPAVSIGWNINKESFMQNLSWVNSLKLRVGYGETSNQSVAPYATLGQLSVRPYNFGATNANGYYVTQLPNPDLGWEYSKTKNLGLDFSLFNNRLTGTAEAYITETDNLLLSVGLPATSGVSSYTGNVGSTSNKGFEITLNGVIINNKNGWTWEAGVNFYRNVNRITALASGQQQDVNNWLFVGHPLNVIYDYKKIGIWQASEAATVKQYEGPAGVPGMVKVLYTGTYNPDGSPTRNISAADQQVLDADPDFQGGFNTRVAYKAFDFSIVGAFVHGGILNSTLYGANGYLNLESGRAGQINIDYWTPDNPNAQFPDPASPKSSNNPKYGSTSGYFDASYMKIRAITLGYNVAGKWLKSAGIKKLHVYTTAQNPFIFFSPYYKLSKQDPEPNSYANDSSNMAVAYGSGQSRLLTVGYNTPSTRNYLLGLNVTF</sequence>
<keyword evidence="13" id="KW-1185">Reference proteome</keyword>
<proteinExistence type="inferred from homology"/>
<reference evidence="12 13" key="1">
    <citation type="submission" date="2018-10" db="EMBL/GenBank/DDBJ databases">
        <title>Genomic Encyclopedia of Archaeal and Bacterial Type Strains, Phase II (KMG-II): from individual species to whole genera.</title>
        <authorList>
            <person name="Goeker M."/>
        </authorList>
    </citation>
    <scope>NUCLEOTIDE SEQUENCE [LARGE SCALE GENOMIC DNA]</scope>
    <source>
        <strain evidence="12 13">DSM 18602</strain>
    </source>
</reference>
<dbReference type="NCBIfam" id="TIGR04057">
    <property type="entry name" value="SusC_RagA_signa"/>
    <property type="match status" value="1"/>
</dbReference>
<evidence type="ECO:0000256" key="7">
    <source>
        <dbReference type="ARBA" id="ARBA00023237"/>
    </source>
</evidence>
<evidence type="ECO:0000313" key="12">
    <source>
        <dbReference type="EMBL" id="RKR81029.1"/>
    </source>
</evidence>
<dbReference type="Proteomes" id="UP000268007">
    <property type="component" value="Unassembled WGS sequence"/>
</dbReference>
<evidence type="ECO:0000256" key="9">
    <source>
        <dbReference type="RuleBase" id="RU003357"/>
    </source>
</evidence>
<keyword evidence="6 8" id="KW-0472">Membrane</keyword>
<evidence type="ECO:0000259" key="11">
    <source>
        <dbReference type="Pfam" id="PF07715"/>
    </source>
</evidence>
<comment type="subcellular location">
    <subcellularLocation>
        <location evidence="1 8">Cell outer membrane</location>
        <topology evidence="1 8">Multi-pass membrane protein</topology>
    </subcellularLocation>
</comment>
<keyword evidence="5 9" id="KW-0798">TonB box</keyword>
<dbReference type="InterPro" id="IPR000531">
    <property type="entry name" value="Beta-barrel_TonB"/>
</dbReference>
<dbReference type="AlphaFoldDB" id="A0A495IYW8"/>
<feature type="domain" description="TonB-dependent receptor-like beta-barrel" evidence="10">
    <location>
        <begin position="457"/>
        <end position="814"/>
    </location>
</feature>
<evidence type="ECO:0000256" key="3">
    <source>
        <dbReference type="ARBA" id="ARBA00022452"/>
    </source>
</evidence>
<dbReference type="InterPro" id="IPR037066">
    <property type="entry name" value="Plug_dom_sf"/>
</dbReference>
<accession>A0A495IYW8</accession>
<keyword evidence="4 8" id="KW-0812">Transmembrane</keyword>
<evidence type="ECO:0000256" key="5">
    <source>
        <dbReference type="ARBA" id="ARBA00023077"/>
    </source>
</evidence>
<dbReference type="SUPFAM" id="SSF49464">
    <property type="entry name" value="Carboxypeptidase regulatory domain-like"/>
    <property type="match status" value="1"/>
</dbReference>
<dbReference type="Pfam" id="PF00593">
    <property type="entry name" value="TonB_dep_Rec_b-barrel"/>
    <property type="match status" value="1"/>
</dbReference>
<dbReference type="EMBL" id="RBKU01000001">
    <property type="protein sequence ID" value="RKR81029.1"/>
    <property type="molecule type" value="Genomic_DNA"/>
</dbReference>
<dbReference type="InterPro" id="IPR023996">
    <property type="entry name" value="TonB-dep_OMP_SusC/RagA"/>
</dbReference>
<dbReference type="Gene3D" id="2.40.170.20">
    <property type="entry name" value="TonB-dependent receptor, beta-barrel domain"/>
    <property type="match status" value="1"/>
</dbReference>
<keyword evidence="7 8" id="KW-0998">Cell outer membrane</keyword>
<evidence type="ECO:0000256" key="8">
    <source>
        <dbReference type="PROSITE-ProRule" id="PRU01360"/>
    </source>
</evidence>
<dbReference type="InterPro" id="IPR036942">
    <property type="entry name" value="Beta-barrel_TonB_sf"/>
</dbReference>
<keyword evidence="3 8" id="KW-1134">Transmembrane beta strand</keyword>
<dbReference type="Pfam" id="PF07715">
    <property type="entry name" value="Plug"/>
    <property type="match status" value="1"/>
</dbReference>
<dbReference type="PROSITE" id="PS52016">
    <property type="entry name" value="TONB_DEPENDENT_REC_3"/>
    <property type="match status" value="1"/>
</dbReference>